<reference evidence="7 8" key="1">
    <citation type="submission" date="2021-08" db="EMBL/GenBank/DDBJ databases">
        <title>Draft Genome Sequence of Phanerochaete sordida strain YK-624.</title>
        <authorList>
            <person name="Mori T."/>
            <person name="Dohra H."/>
            <person name="Suzuki T."/>
            <person name="Kawagishi H."/>
            <person name="Hirai H."/>
        </authorList>
    </citation>
    <scope>NUCLEOTIDE SEQUENCE [LARGE SCALE GENOMIC DNA]</scope>
    <source>
        <strain evidence="7 8">YK-624</strain>
    </source>
</reference>
<dbReference type="Gene3D" id="1.10.287.810">
    <property type="entry name" value="Mitochondrial import inner membrane translocase subunit tim13 like domains"/>
    <property type="match status" value="1"/>
</dbReference>
<name>A0A9P3G0I7_9APHY</name>
<gene>
    <name evidence="7" type="ORF">PsYK624_020610</name>
</gene>
<dbReference type="Pfam" id="PF02953">
    <property type="entry name" value="zf-Tim10_DDP"/>
    <property type="match status" value="1"/>
</dbReference>
<dbReference type="Proteomes" id="UP000703269">
    <property type="component" value="Unassembled WGS sequence"/>
</dbReference>
<dbReference type="InterPro" id="IPR004217">
    <property type="entry name" value="Tim10-like"/>
</dbReference>
<evidence type="ECO:0000313" key="8">
    <source>
        <dbReference type="Proteomes" id="UP000703269"/>
    </source>
</evidence>
<evidence type="ECO:0000256" key="4">
    <source>
        <dbReference type="ARBA" id="ARBA00023010"/>
    </source>
</evidence>
<keyword evidence="5" id="KW-1015">Disulfide bond</keyword>
<sequence length="88" mass="9973">MADQLPLDDATKKELQTFMENEQAQQRLNASIHSFTSMCWDKCITATPGNSFSRSESSCLANCVERFLDTSLYIVNRIEHQRVQSGAQ</sequence>
<feature type="domain" description="Tim10-like" evidence="6">
    <location>
        <begin position="18"/>
        <end position="79"/>
    </location>
</feature>
<evidence type="ECO:0000256" key="2">
    <source>
        <dbReference type="ARBA" id="ARBA00022792"/>
    </source>
</evidence>
<keyword evidence="2 5" id="KW-0999">Mitochondrion inner membrane</keyword>
<dbReference type="AlphaFoldDB" id="A0A9P3G0I7"/>
<keyword evidence="5" id="KW-0143">Chaperone</keyword>
<evidence type="ECO:0000259" key="6">
    <source>
        <dbReference type="Pfam" id="PF02953"/>
    </source>
</evidence>
<proteinExistence type="inferred from homology"/>
<evidence type="ECO:0000256" key="5">
    <source>
        <dbReference type="RuleBase" id="RU367043"/>
    </source>
</evidence>
<keyword evidence="8" id="KW-1185">Reference proteome</keyword>
<comment type="domain">
    <text evidence="5">The twin CX3C motif contains 4 conserved Cys residues that form 2 disulfide bonds in the mitochondrial intermembrane space.</text>
</comment>
<keyword evidence="5" id="KW-0813">Transport</keyword>
<dbReference type="SUPFAM" id="SSF144122">
    <property type="entry name" value="Tim10-like"/>
    <property type="match status" value="1"/>
</dbReference>
<dbReference type="EMBL" id="BPQB01000003">
    <property type="protein sequence ID" value="GJE85981.1"/>
    <property type="molecule type" value="Genomic_DNA"/>
</dbReference>
<keyword evidence="2 5" id="KW-0472">Membrane</keyword>
<dbReference type="GO" id="GO:0015031">
    <property type="term" value="P:protein transport"/>
    <property type="evidence" value="ECO:0007669"/>
    <property type="project" value="UniProtKB-KW"/>
</dbReference>
<keyword evidence="3 5" id="KW-0653">Protein transport</keyword>
<evidence type="ECO:0000313" key="7">
    <source>
        <dbReference type="EMBL" id="GJE85981.1"/>
    </source>
</evidence>
<comment type="subcellular location">
    <subcellularLocation>
        <location evidence="5">Mitochondrion inner membrane</location>
        <topology evidence="5">Peripheral membrane protein</topology>
        <orientation evidence="5">Intermembrane side</orientation>
    </subcellularLocation>
</comment>
<dbReference type="GO" id="GO:0005743">
    <property type="term" value="C:mitochondrial inner membrane"/>
    <property type="evidence" value="ECO:0007669"/>
    <property type="project" value="UniProtKB-SubCell"/>
</dbReference>
<dbReference type="OrthoDB" id="344165at2759"/>
<evidence type="ECO:0000256" key="1">
    <source>
        <dbReference type="ARBA" id="ARBA00006720"/>
    </source>
</evidence>
<comment type="subunit">
    <text evidence="5">Heterohexamer.</text>
</comment>
<keyword evidence="4 5" id="KW-0811">Translocation</keyword>
<comment type="caution">
    <text evidence="7">The sequence shown here is derived from an EMBL/GenBank/DDBJ whole genome shotgun (WGS) entry which is preliminary data.</text>
</comment>
<accession>A0A9P3G0I7</accession>
<comment type="similarity">
    <text evidence="1 5">Belongs to the small Tim family.</text>
</comment>
<protein>
    <recommendedName>
        <fullName evidence="5">Mitochondrial import inner membrane translocase subunit</fullName>
    </recommendedName>
</protein>
<keyword evidence="5" id="KW-0496">Mitochondrion</keyword>
<evidence type="ECO:0000256" key="3">
    <source>
        <dbReference type="ARBA" id="ARBA00022927"/>
    </source>
</evidence>
<dbReference type="InterPro" id="IPR035427">
    <property type="entry name" value="Tim10-like_dom_sf"/>
</dbReference>
<organism evidence="7 8">
    <name type="scientific">Phanerochaete sordida</name>
    <dbReference type="NCBI Taxonomy" id="48140"/>
    <lineage>
        <taxon>Eukaryota</taxon>
        <taxon>Fungi</taxon>
        <taxon>Dikarya</taxon>
        <taxon>Basidiomycota</taxon>
        <taxon>Agaricomycotina</taxon>
        <taxon>Agaricomycetes</taxon>
        <taxon>Polyporales</taxon>
        <taxon>Phanerochaetaceae</taxon>
        <taxon>Phanerochaete</taxon>
    </lineage>
</organism>
<comment type="function">
    <text evidence="5">Mitochondrial intermembrane chaperone that participates in the import and insertion of some multi-pass transmembrane proteins into the mitochondrial inner membrane. Also required for the transfer of beta-barrel precursors from the TOM complex to the sorting and assembly machinery (SAM complex) of the outer membrane. Acts as a chaperone-like protein that protects the hydrophobic precursors from aggregation and guide them through the mitochondrial intermembrane space.</text>
</comment>